<dbReference type="RefSeq" id="XP_022647444.1">
    <property type="nucleotide sequence ID" value="XM_022791709.1"/>
</dbReference>
<evidence type="ECO:0000256" key="2">
    <source>
        <dbReference type="SAM" id="MobiDB-lite"/>
    </source>
</evidence>
<proteinExistence type="inferred from homology"/>
<dbReference type="Proteomes" id="UP000594260">
    <property type="component" value="Unplaced"/>
</dbReference>
<dbReference type="InParanoid" id="A0A7M7JGG2"/>
<dbReference type="OrthoDB" id="6020087at2759"/>
<feature type="region of interest" description="Disordered" evidence="2">
    <location>
        <begin position="187"/>
        <end position="288"/>
    </location>
</feature>
<evidence type="ECO:0000256" key="1">
    <source>
        <dbReference type="ARBA" id="ARBA00010560"/>
    </source>
</evidence>
<dbReference type="RefSeq" id="XP_022647442.1">
    <property type="nucleotide sequence ID" value="XM_022791707.1"/>
</dbReference>
<keyword evidence="4" id="KW-1185">Reference proteome</keyword>
<feature type="compositionally biased region" description="Basic and acidic residues" evidence="2">
    <location>
        <begin position="227"/>
        <end position="285"/>
    </location>
</feature>
<sequence length="725" mass="81625">MGEMEQKLSSEAREMILCGNGTTGAGVGAGGGGGNGVVSVPPAQTNSTGAVGATGLIPTVTTASVQHSHSLNAYSDSLNVVEHLSQVIASPANSMMQPTMDNIEVDVKLPELQMLSAETKIEPQSQPNVQCNHGQLEQGVKTEPSLQPAAPVAQQNLQLKQQQPEPDPQQSLVKELVSVCKTSQQDSNVNVNINSNSSYYPHHGNNGHHHHHHHHGNHHSSSHHLRHNQDSSKDEKHESKRHEGKSHDSDHRDHRNDKRRSSDRSRTDQKDENRQRDSRSSRDGGVRCSRCKRRTAKMRNCSVQCKRERTSTLVLGVNDKGLQTPRFPETVEFEHYKFGRFFRRERHCNGGADILHLYLDEIKHLNEDDMHRLVKDYLRETFRESPQGTAKYVLSVIHNGAAYLPDLVQYFADNQPTMAVKCGILGRNSDIETTTMREFKDLVDRTYSCGTYRAGPLHQISVVGTAQEESGGYFPDFLSLLERSPFLKSTMPWGSLSVEHFDPQQSSDGPIVWVRPGEQMVPMNEIKGSPMKSARKELKSLHYQPLRLSEPREFLFEDRTRAHADQVGQGLDRMTTAAVGILKAVNGERWCNRVTKDVVAFHAADYPSLVEKLQLDLHEPPVSQCIQWVEDAKLNHLRREGVRYARVNLCDNDIYFLPRNIIHQFRTVTAVASIAWHVRLRQYYPESEKSTTRVMARPLPTDHSENRAAKRAKRTATQDEDSLPT</sequence>
<feature type="region of interest" description="Disordered" evidence="2">
    <location>
        <begin position="691"/>
        <end position="725"/>
    </location>
</feature>
<dbReference type="AlphaFoldDB" id="A0A7M7JGG2"/>
<dbReference type="GO" id="GO:0005634">
    <property type="term" value="C:nucleus"/>
    <property type="evidence" value="ECO:0007669"/>
    <property type="project" value="InterPro"/>
</dbReference>
<evidence type="ECO:0000313" key="3">
    <source>
        <dbReference type="EnsemblMetazoa" id="XP_022647442"/>
    </source>
</evidence>
<organism evidence="3 4">
    <name type="scientific">Varroa destructor</name>
    <name type="common">Honeybee mite</name>
    <dbReference type="NCBI Taxonomy" id="109461"/>
    <lineage>
        <taxon>Eukaryota</taxon>
        <taxon>Metazoa</taxon>
        <taxon>Ecdysozoa</taxon>
        <taxon>Arthropoda</taxon>
        <taxon>Chelicerata</taxon>
        <taxon>Arachnida</taxon>
        <taxon>Acari</taxon>
        <taxon>Parasitiformes</taxon>
        <taxon>Mesostigmata</taxon>
        <taxon>Gamasina</taxon>
        <taxon>Dermanyssoidea</taxon>
        <taxon>Varroidae</taxon>
        <taxon>Varroa</taxon>
    </lineage>
</organism>
<dbReference type="RefSeq" id="XP_022647443.1">
    <property type="nucleotide sequence ID" value="XM_022791708.1"/>
</dbReference>
<evidence type="ECO:0000313" key="4">
    <source>
        <dbReference type="Proteomes" id="UP000594260"/>
    </source>
</evidence>
<dbReference type="EnsemblMetazoa" id="XM_022791709">
    <property type="protein sequence ID" value="XP_022647444"/>
    <property type="gene ID" value="LOC111244505"/>
</dbReference>
<comment type="similarity">
    <text evidence="1">Belongs to the round spermatid basic protein 1 family.</text>
</comment>
<feature type="compositionally biased region" description="Basic residues" evidence="2">
    <location>
        <begin position="205"/>
        <end position="226"/>
    </location>
</feature>
<dbReference type="GeneID" id="111244505"/>
<dbReference type="EnsemblMetazoa" id="XM_022791708">
    <property type="protein sequence ID" value="XP_022647443"/>
    <property type="gene ID" value="LOC111244505"/>
</dbReference>
<protein>
    <recommendedName>
        <fullName evidence="5">Round spermatid basic protein 1</fullName>
    </recommendedName>
</protein>
<feature type="compositionally biased region" description="Low complexity" evidence="2">
    <location>
        <begin position="187"/>
        <end position="204"/>
    </location>
</feature>
<dbReference type="EnsemblMetazoa" id="XM_022791707">
    <property type="protein sequence ID" value="XP_022647442"/>
    <property type="gene ID" value="LOC111244505"/>
</dbReference>
<dbReference type="PANTHER" id="PTHR13354:SF11">
    <property type="entry name" value="LYSINE-SPECIFIC DEMETHYLASE 9"/>
    <property type="match status" value="1"/>
</dbReference>
<evidence type="ECO:0008006" key="5">
    <source>
        <dbReference type="Google" id="ProtNLM"/>
    </source>
</evidence>
<accession>A0A7M7JGG2</accession>
<dbReference type="PANTHER" id="PTHR13354">
    <property type="entry name" value="ROUND SPERMATID BASIC PROTEIN 1"/>
    <property type="match status" value="1"/>
</dbReference>
<dbReference type="KEGG" id="vde:111244505"/>
<reference evidence="3" key="1">
    <citation type="submission" date="2021-01" db="UniProtKB">
        <authorList>
            <consortium name="EnsemblMetazoa"/>
        </authorList>
    </citation>
    <scope>IDENTIFICATION</scope>
</reference>
<name>A0A7M7JGG2_VARDE</name>
<dbReference type="InterPro" id="IPR026306">
    <property type="entry name" value="RSBN1/Dpy-2/CEP530"/>
</dbReference>